<gene>
    <name evidence="2" type="ORF">GOP47_0001071</name>
</gene>
<evidence type="ECO:0000313" key="3">
    <source>
        <dbReference type="Proteomes" id="UP000886520"/>
    </source>
</evidence>
<dbReference type="CDD" id="cd09272">
    <property type="entry name" value="RNase_HI_RT_Ty1"/>
    <property type="match status" value="1"/>
</dbReference>
<protein>
    <recommendedName>
        <fullName evidence="1">Reverse transcriptase Ty1/copia-type domain-containing protein</fullName>
    </recommendedName>
</protein>
<organism evidence="2 3">
    <name type="scientific">Adiantum capillus-veneris</name>
    <name type="common">Maidenhair fern</name>
    <dbReference type="NCBI Taxonomy" id="13818"/>
    <lineage>
        <taxon>Eukaryota</taxon>
        <taxon>Viridiplantae</taxon>
        <taxon>Streptophyta</taxon>
        <taxon>Embryophyta</taxon>
        <taxon>Tracheophyta</taxon>
        <taxon>Polypodiopsida</taxon>
        <taxon>Polypodiidae</taxon>
        <taxon>Polypodiales</taxon>
        <taxon>Pteridineae</taxon>
        <taxon>Pteridaceae</taxon>
        <taxon>Vittarioideae</taxon>
        <taxon>Adiantum</taxon>
    </lineage>
</organism>
<dbReference type="OrthoDB" id="1645289at2759"/>
<evidence type="ECO:0000259" key="1">
    <source>
        <dbReference type="Pfam" id="PF07727"/>
    </source>
</evidence>
<accession>A0A9D4VEP1</accession>
<dbReference type="AlphaFoldDB" id="A0A9D4VEP1"/>
<evidence type="ECO:0000313" key="2">
    <source>
        <dbReference type="EMBL" id="KAI5084902.1"/>
    </source>
</evidence>
<dbReference type="SUPFAM" id="SSF56672">
    <property type="entry name" value="DNA/RNA polymerases"/>
    <property type="match status" value="1"/>
</dbReference>
<dbReference type="Pfam" id="PF07727">
    <property type="entry name" value="RVT_2"/>
    <property type="match status" value="1"/>
</dbReference>
<dbReference type="PANTHER" id="PTHR11439:SF483">
    <property type="entry name" value="PEPTIDE SYNTHASE GLIP-LIKE, PUTATIVE (AFU_ORTHOLOGUE AFUA_3G12920)-RELATED"/>
    <property type="match status" value="1"/>
</dbReference>
<feature type="domain" description="Reverse transcriptase Ty1/copia-type" evidence="1">
    <location>
        <begin position="1"/>
        <end position="147"/>
    </location>
</feature>
<name>A0A9D4VEP1_ADICA</name>
<keyword evidence="3" id="KW-1185">Reference proteome</keyword>
<dbReference type="InterPro" id="IPR043502">
    <property type="entry name" value="DNA/RNA_pol_sf"/>
</dbReference>
<dbReference type="Proteomes" id="UP000886520">
    <property type="component" value="Chromosome 1"/>
</dbReference>
<sequence length="395" mass="45053">MEQPQMYISMQHSNYVCRLLKVLYGLKQSPRQWYQRFHQCMITLGYARFQSDANVYSRHSAGVLLFLAIYVDDILMLSNSESALEIAKGELHCSFSMADMGPLHYCLGIQVLQDPSKGFIRISQESYIQSLLKKYNMSACNGVETPLPTSLKLKQSESSLALAADMESFPYSNILGGVHYLVTCTRSDICFAANLLSRYMKAPGLIHIQHLKRLMRYLQHTKDYGIYYYALQPLPTPFLVGYSDADWGGDQDTLQSTSAYAFLLAGGAISWQSKKQERVTLSSTEAEYVAMTLALKEGIWLKHFLMETTLFPNQPLVLHCDNMSAIMLARNLKHLEKTKHIYIAMKLQFIRELIREGSIELSHVRTEQQWADFLTKSIPKAKHRESCQQLGLKSL</sequence>
<proteinExistence type="predicted"/>
<reference evidence="2" key="1">
    <citation type="submission" date="2021-01" db="EMBL/GenBank/DDBJ databases">
        <title>Adiantum capillus-veneris genome.</title>
        <authorList>
            <person name="Fang Y."/>
            <person name="Liao Q."/>
        </authorList>
    </citation>
    <scope>NUCLEOTIDE SEQUENCE</scope>
    <source>
        <strain evidence="2">H3</strain>
        <tissue evidence="2">Leaf</tissue>
    </source>
</reference>
<dbReference type="InterPro" id="IPR013103">
    <property type="entry name" value="RVT_2"/>
</dbReference>
<dbReference type="PANTHER" id="PTHR11439">
    <property type="entry name" value="GAG-POL-RELATED RETROTRANSPOSON"/>
    <property type="match status" value="1"/>
</dbReference>
<dbReference type="EMBL" id="JABFUD020000001">
    <property type="protein sequence ID" value="KAI5084902.1"/>
    <property type="molecule type" value="Genomic_DNA"/>
</dbReference>
<comment type="caution">
    <text evidence="2">The sequence shown here is derived from an EMBL/GenBank/DDBJ whole genome shotgun (WGS) entry which is preliminary data.</text>
</comment>